<feature type="signal peptide" evidence="1">
    <location>
        <begin position="1"/>
        <end position="23"/>
    </location>
</feature>
<dbReference type="Proteomes" id="UP000818603">
    <property type="component" value="Unassembled WGS sequence"/>
</dbReference>
<evidence type="ECO:0000313" key="3">
    <source>
        <dbReference type="EMBL" id="NHK27441.1"/>
    </source>
</evidence>
<evidence type="ECO:0000256" key="1">
    <source>
        <dbReference type="SAM" id="SignalP"/>
    </source>
</evidence>
<reference evidence="3 5" key="2">
    <citation type="submission" date="2020-02" db="EMBL/GenBank/DDBJ databases">
        <title>Genome sequence of Parvularcula flava strain NH6-79.</title>
        <authorList>
            <person name="Abdul Karim M.H."/>
            <person name="Lam M.Q."/>
            <person name="Chen S.J."/>
            <person name="Yahya A."/>
            <person name="Shahir S."/>
            <person name="Shamsir M.S."/>
            <person name="Chong C.S."/>
        </authorList>
    </citation>
    <scope>NUCLEOTIDE SEQUENCE [LARGE SCALE GENOMIC DNA]</scope>
    <source>
        <strain evidence="3 5">NH6-79</strain>
    </source>
</reference>
<evidence type="ECO:0000313" key="4">
    <source>
        <dbReference type="Proteomes" id="UP000621856"/>
    </source>
</evidence>
<sequence length="229" mass="24915">MTRQLLLLGTVITGLSFGISSQAQTDMETGPEALIMSWHELYAQNPDATPITLKECKDTGYSASCTFDTGIPMVQMSVEVPVEEDEIAFRFARLMKAGDSVEDTNSVVPAMLADFTDPALEVLGWTGGDEAEASTEMSAAIREDSLPALQTLGPDNDDILTDHNWAIVSGNFRPMASFHIASYSLKILADGPYLYDEAIAEARTDKQLKRAAERLKATAETMQGQVKKD</sequence>
<gene>
    <name evidence="3" type="ORF">FF098_005950</name>
    <name evidence="2" type="ORF">GCM10011355_12010</name>
</gene>
<reference evidence="2" key="1">
    <citation type="journal article" date="2014" name="Int. J. Syst. Evol. Microbiol.">
        <title>Complete genome sequence of Corynebacterium casei LMG S-19264T (=DSM 44701T), isolated from a smear-ripened cheese.</title>
        <authorList>
            <consortium name="US DOE Joint Genome Institute (JGI-PGF)"/>
            <person name="Walter F."/>
            <person name="Albersmeier A."/>
            <person name="Kalinowski J."/>
            <person name="Ruckert C."/>
        </authorList>
    </citation>
    <scope>NUCLEOTIDE SEQUENCE</scope>
    <source>
        <strain evidence="2">CGMCC 1.14984</strain>
    </source>
</reference>
<dbReference type="EMBL" id="VCJR02000001">
    <property type="protein sequence ID" value="NHK27441.1"/>
    <property type="molecule type" value="Genomic_DNA"/>
</dbReference>
<accession>A0A8J3A185</accession>
<reference evidence="2" key="3">
    <citation type="submission" date="2020-09" db="EMBL/GenBank/DDBJ databases">
        <authorList>
            <person name="Sun Q."/>
            <person name="Zhou Y."/>
        </authorList>
    </citation>
    <scope>NUCLEOTIDE SEQUENCE</scope>
    <source>
        <strain evidence="2">CGMCC 1.14984</strain>
    </source>
</reference>
<dbReference type="Proteomes" id="UP000621856">
    <property type="component" value="Unassembled WGS sequence"/>
</dbReference>
<keyword evidence="5" id="KW-1185">Reference proteome</keyword>
<comment type="caution">
    <text evidence="2">The sequence shown here is derived from an EMBL/GenBank/DDBJ whole genome shotgun (WGS) entry which is preliminary data.</text>
</comment>
<dbReference type="RefSeq" id="WP_155138401.1">
    <property type="nucleotide sequence ID" value="NZ_BMGZ01000001.1"/>
</dbReference>
<evidence type="ECO:0000313" key="5">
    <source>
        <dbReference type="Proteomes" id="UP000818603"/>
    </source>
</evidence>
<proteinExistence type="predicted"/>
<name>A0A8J3A185_9PROT</name>
<feature type="chain" id="PRO_5035329133" evidence="1">
    <location>
        <begin position="24"/>
        <end position="229"/>
    </location>
</feature>
<organism evidence="2 4">
    <name type="scientific">Aquisalinus luteolus</name>
    <dbReference type="NCBI Taxonomy" id="1566827"/>
    <lineage>
        <taxon>Bacteria</taxon>
        <taxon>Pseudomonadati</taxon>
        <taxon>Pseudomonadota</taxon>
        <taxon>Alphaproteobacteria</taxon>
        <taxon>Parvularculales</taxon>
        <taxon>Parvularculaceae</taxon>
        <taxon>Aquisalinus</taxon>
    </lineage>
</organism>
<keyword evidence="1" id="KW-0732">Signal</keyword>
<evidence type="ECO:0000313" key="2">
    <source>
        <dbReference type="EMBL" id="GGH95447.1"/>
    </source>
</evidence>
<protein>
    <submittedName>
        <fullName evidence="2">Uncharacterized protein</fullName>
    </submittedName>
</protein>
<dbReference type="EMBL" id="BMGZ01000001">
    <property type="protein sequence ID" value="GGH95447.1"/>
    <property type="molecule type" value="Genomic_DNA"/>
</dbReference>
<dbReference type="AlphaFoldDB" id="A0A8J3A185"/>